<proteinExistence type="predicted"/>
<name>A0A8J3LTF6_9ACTN</name>
<evidence type="ECO:0000313" key="1">
    <source>
        <dbReference type="EMBL" id="GIG77887.1"/>
    </source>
</evidence>
<keyword evidence="2" id="KW-1185">Reference proteome</keyword>
<sequence>MRTALACALLAGVPALKGDGLGPALVLPPGAEDAGEITVGIMVNRLGDPYLFGNLGLCLDRGGSVTVTQVGFGETLGRLDVDGFTFRPFHRPIDSDGIGLGDPVSMERRGLPANRSVSEVCQPEDSPRVEFAELVVQVSRRTEKSAFGRGVVVTYLSDGVERRLHIPFNIVLCGPRRDLPEECDG</sequence>
<dbReference type="AlphaFoldDB" id="A0A8J3LTF6"/>
<accession>A0A8J3LTF6</accession>
<gene>
    <name evidence="1" type="ORF">Pka01_10140</name>
</gene>
<comment type="caution">
    <text evidence="1">The sequence shown here is derived from an EMBL/GenBank/DDBJ whole genome shotgun (WGS) entry which is preliminary data.</text>
</comment>
<reference evidence="1 2" key="1">
    <citation type="submission" date="2021-01" db="EMBL/GenBank/DDBJ databases">
        <title>Whole genome shotgun sequence of Planotetraspora kaengkrachanensis NBRC 104272.</title>
        <authorList>
            <person name="Komaki H."/>
            <person name="Tamura T."/>
        </authorList>
    </citation>
    <scope>NUCLEOTIDE SEQUENCE [LARGE SCALE GENOMIC DNA]</scope>
    <source>
        <strain evidence="1 2">NBRC 104272</strain>
    </source>
</reference>
<evidence type="ECO:0000313" key="2">
    <source>
        <dbReference type="Proteomes" id="UP000630097"/>
    </source>
</evidence>
<dbReference type="EMBL" id="BONV01000003">
    <property type="protein sequence ID" value="GIG77887.1"/>
    <property type="molecule type" value="Genomic_DNA"/>
</dbReference>
<dbReference type="Proteomes" id="UP000630097">
    <property type="component" value="Unassembled WGS sequence"/>
</dbReference>
<organism evidence="1 2">
    <name type="scientific">Planotetraspora kaengkrachanensis</name>
    <dbReference type="NCBI Taxonomy" id="575193"/>
    <lineage>
        <taxon>Bacteria</taxon>
        <taxon>Bacillati</taxon>
        <taxon>Actinomycetota</taxon>
        <taxon>Actinomycetes</taxon>
        <taxon>Streptosporangiales</taxon>
        <taxon>Streptosporangiaceae</taxon>
        <taxon>Planotetraspora</taxon>
    </lineage>
</organism>
<protein>
    <submittedName>
        <fullName evidence="1">Uncharacterized protein</fullName>
    </submittedName>
</protein>